<accession>A0A7K0K544</accession>
<proteinExistence type="predicted"/>
<dbReference type="Proteomes" id="UP000442535">
    <property type="component" value="Unassembled WGS sequence"/>
</dbReference>
<sequence length="209" mass="22872">MATRRRRVTEKDRKALALWRGGGSFEAIAEALGYRSAEAALGGAQRALESEPVPDLEAQWHIEVIRLDRLAASLWGAASKGDAEAIDRLLKISEVRSKLRRPGKPDNISLLEAFEETVEACGVDARDSALIAGGKKIAHRIDQATQTATGEEVTKALYLLPHLNKILESMLATPLSRREFEQLAKGSSVGAEVDELAKHREKIRSRRGA</sequence>
<dbReference type="Pfam" id="PF23931">
    <property type="entry name" value="Terminase_6"/>
    <property type="match status" value="1"/>
</dbReference>
<feature type="domain" description="Terminase small subunit actinomycetes phage-type" evidence="1">
    <location>
        <begin position="125"/>
        <end position="202"/>
    </location>
</feature>
<name>A0A7K0K544_9ACTO</name>
<gene>
    <name evidence="2" type="ORF">FYJ63_10170</name>
</gene>
<comment type="caution">
    <text evidence="2">The sequence shown here is derived from an EMBL/GenBank/DDBJ whole genome shotgun (WGS) entry which is preliminary data.</text>
</comment>
<reference evidence="2 3" key="1">
    <citation type="submission" date="2019-08" db="EMBL/GenBank/DDBJ databases">
        <title>In-depth cultivation of the pig gut microbiome towards novel bacterial diversity and tailored functional studies.</title>
        <authorList>
            <person name="Wylensek D."/>
            <person name="Hitch T.C.A."/>
            <person name="Clavel T."/>
        </authorList>
    </citation>
    <scope>NUCLEOTIDE SEQUENCE [LARGE SCALE GENOMIC DNA]</scope>
    <source>
        <strain evidence="2 3">RF-GAM-744-WT-7</strain>
    </source>
</reference>
<keyword evidence="3" id="KW-1185">Reference proteome</keyword>
<dbReference type="EMBL" id="VUMY01000023">
    <property type="protein sequence ID" value="MST50581.1"/>
    <property type="molecule type" value="Genomic_DNA"/>
</dbReference>
<evidence type="ECO:0000313" key="3">
    <source>
        <dbReference type="Proteomes" id="UP000442535"/>
    </source>
</evidence>
<evidence type="ECO:0000313" key="2">
    <source>
        <dbReference type="EMBL" id="MST50581.1"/>
    </source>
</evidence>
<organism evidence="2 3">
    <name type="scientific">Mobiluncus porci</name>
    <dbReference type="NCBI Taxonomy" id="2652278"/>
    <lineage>
        <taxon>Bacteria</taxon>
        <taxon>Bacillati</taxon>
        <taxon>Actinomycetota</taxon>
        <taxon>Actinomycetes</taxon>
        <taxon>Actinomycetales</taxon>
        <taxon>Actinomycetaceae</taxon>
        <taxon>Mobiluncus</taxon>
    </lineage>
</organism>
<dbReference type="RefSeq" id="WP_154546395.1">
    <property type="nucleotide sequence ID" value="NZ_VUMY01000023.1"/>
</dbReference>
<protein>
    <recommendedName>
        <fullName evidence="1">Terminase small subunit actinomycetes phage-type domain-containing protein</fullName>
    </recommendedName>
</protein>
<evidence type="ECO:0000259" key="1">
    <source>
        <dbReference type="Pfam" id="PF23931"/>
    </source>
</evidence>
<dbReference type="AlphaFoldDB" id="A0A7K0K544"/>
<dbReference type="InterPro" id="IPR057630">
    <property type="entry name" value="Terminase_6"/>
</dbReference>